<dbReference type="RefSeq" id="XP_003291404.1">
    <property type="nucleotide sequence ID" value="XM_003291356.1"/>
</dbReference>
<evidence type="ECO:0000256" key="4">
    <source>
        <dbReference type="ARBA" id="ARBA00023136"/>
    </source>
</evidence>
<evidence type="ECO:0000256" key="3">
    <source>
        <dbReference type="ARBA" id="ARBA00022989"/>
    </source>
</evidence>
<evidence type="ECO:0000256" key="5">
    <source>
        <dbReference type="SAM" id="Phobius"/>
    </source>
</evidence>
<dbReference type="OMA" id="YMVITTI"/>
<dbReference type="Pfam" id="PF00335">
    <property type="entry name" value="Tetraspanin"/>
    <property type="match status" value="1"/>
</dbReference>
<keyword evidence="7" id="KW-1185">Reference proteome</keyword>
<dbReference type="eggNOG" id="ENOG502R8AE">
    <property type="taxonomic scope" value="Eukaryota"/>
</dbReference>
<dbReference type="InParanoid" id="F0ZVF9"/>
<dbReference type="Proteomes" id="UP000001064">
    <property type="component" value="Unassembled WGS sequence"/>
</dbReference>
<dbReference type="GeneID" id="10507584"/>
<keyword evidence="4 5" id="KW-0472">Membrane</keyword>
<accession>F0ZVF9</accession>
<dbReference type="VEuPathDB" id="AmoebaDB:DICPUDRAFT_38928"/>
<dbReference type="AlphaFoldDB" id="F0ZVF9"/>
<keyword evidence="2 5" id="KW-0812">Transmembrane</keyword>
<dbReference type="EMBL" id="GL871213">
    <property type="protein sequence ID" value="EGC32081.1"/>
    <property type="molecule type" value="Genomic_DNA"/>
</dbReference>
<evidence type="ECO:0000256" key="1">
    <source>
        <dbReference type="ARBA" id="ARBA00004141"/>
    </source>
</evidence>
<evidence type="ECO:0008006" key="8">
    <source>
        <dbReference type="Google" id="ProtNLM"/>
    </source>
</evidence>
<dbReference type="InterPro" id="IPR018499">
    <property type="entry name" value="Tetraspanin/Peripherin"/>
</dbReference>
<name>F0ZVF9_DICPU</name>
<proteinExistence type="predicted"/>
<evidence type="ECO:0000256" key="2">
    <source>
        <dbReference type="ARBA" id="ARBA00022692"/>
    </source>
</evidence>
<comment type="subcellular location">
    <subcellularLocation>
        <location evidence="1">Membrane</location>
        <topology evidence="1">Multi-pass membrane protein</topology>
    </subcellularLocation>
</comment>
<organism evidence="6 7">
    <name type="scientific">Dictyostelium purpureum</name>
    <name type="common">Slime mold</name>
    <dbReference type="NCBI Taxonomy" id="5786"/>
    <lineage>
        <taxon>Eukaryota</taxon>
        <taxon>Amoebozoa</taxon>
        <taxon>Evosea</taxon>
        <taxon>Eumycetozoa</taxon>
        <taxon>Dictyostelia</taxon>
        <taxon>Dictyosteliales</taxon>
        <taxon>Dictyosteliaceae</taxon>
        <taxon>Dictyostelium</taxon>
    </lineage>
</organism>
<evidence type="ECO:0000313" key="6">
    <source>
        <dbReference type="EMBL" id="EGC32081.1"/>
    </source>
</evidence>
<dbReference type="KEGG" id="dpp:DICPUDRAFT_38928"/>
<sequence length="233" mass="26449">MSFIDNIDINPNTPRFVRGPFIIINSVVMFLSTILLCLSGLSIYFLNDYYLLKEMTLPIGSFVLTAYMVIVSIVGIVAIWKKKVKFHMGYMVLLFLLVIALVGVSSKMVYLTRDSNKLEHKIEKVWSHIGNYHHGRSLHYLGGLIEKIEKSHQCCGWSKETEGGHCRHFTKRNAKHGYCGPLIERNVEALFLTLGIYGIVLSIIEIGLLILSTFVLIKVNNNPKSKSFILQDE</sequence>
<feature type="transmembrane region" description="Helical" evidence="5">
    <location>
        <begin position="194"/>
        <end position="217"/>
    </location>
</feature>
<feature type="transmembrane region" description="Helical" evidence="5">
    <location>
        <begin position="57"/>
        <end position="80"/>
    </location>
</feature>
<feature type="transmembrane region" description="Helical" evidence="5">
    <location>
        <begin position="21"/>
        <end position="45"/>
    </location>
</feature>
<gene>
    <name evidence="6" type="ORF">DICPUDRAFT_38928</name>
</gene>
<evidence type="ECO:0000313" key="7">
    <source>
        <dbReference type="Proteomes" id="UP000001064"/>
    </source>
</evidence>
<protein>
    <recommendedName>
        <fullName evidence="8">Tetraspanin</fullName>
    </recommendedName>
</protein>
<dbReference type="GO" id="GO:0016020">
    <property type="term" value="C:membrane"/>
    <property type="evidence" value="ECO:0007669"/>
    <property type="project" value="UniProtKB-SubCell"/>
</dbReference>
<reference evidence="7" key="1">
    <citation type="journal article" date="2011" name="Genome Biol.">
        <title>Comparative genomics of the social amoebae Dictyostelium discoideum and Dictyostelium purpureum.</title>
        <authorList>
            <consortium name="US DOE Joint Genome Institute (JGI-PGF)"/>
            <person name="Sucgang R."/>
            <person name="Kuo A."/>
            <person name="Tian X."/>
            <person name="Salerno W."/>
            <person name="Parikh A."/>
            <person name="Feasley C.L."/>
            <person name="Dalin E."/>
            <person name="Tu H."/>
            <person name="Huang E."/>
            <person name="Barry K."/>
            <person name="Lindquist E."/>
            <person name="Shapiro H."/>
            <person name="Bruce D."/>
            <person name="Schmutz J."/>
            <person name="Salamov A."/>
            <person name="Fey P."/>
            <person name="Gaudet P."/>
            <person name="Anjard C."/>
            <person name="Babu M.M."/>
            <person name="Basu S."/>
            <person name="Bushmanova Y."/>
            <person name="van der Wel H."/>
            <person name="Katoh-Kurasawa M."/>
            <person name="Dinh C."/>
            <person name="Coutinho P.M."/>
            <person name="Saito T."/>
            <person name="Elias M."/>
            <person name="Schaap P."/>
            <person name="Kay R.R."/>
            <person name="Henrissat B."/>
            <person name="Eichinger L."/>
            <person name="Rivero F."/>
            <person name="Putnam N.H."/>
            <person name="West C.M."/>
            <person name="Loomis W.F."/>
            <person name="Chisholm R.L."/>
            <person name="Shaulsky G."/>
            <person name="Strassmann J.E."/>
            <person name="Queller D.C."/>
            <person name="Kuspa A."/>
            <person name="Grigoriev I.V."/>
        </authorList>
    </citation>
    <scope>NUCLEOTIDE SEQUENCE [LARGE SCALE GENOMIC DNA]</scope>
    <source>
        <strain evidence="7">QSDP1</strain>
    </source>
</reference>
<dbReference type="OrthoDB" id="10427633at2759"/>
<keyword evidence="3 5" id="KW-1133">Transmembrane helix</keyword>
<feature type="transmembrane region" description="Helical" evidence="5">
    <location>
        <begin position="92"/>
        <end position="111"/>
    </location>
</feature>